<dbReference type="GO" id="GO:0006355">
    <property type="term" value="P:regulation of DNA-templated transcription"/>
    <property type="evidence" value="ECO:0007669"/>
    <property type="project" value="InterPro"/>
</dbReference>
<dbReference type="PROSITE" id="PS51526">
    <property type="entry name" value="RFX_DBD"/>
    <property type="match status" value="1"/>
</dbReference>
<dbReference type="EMBL" id="KV722341">
    <property type="protein sequence ID" value="OCH94683.1"/>
    <property type="molecule type" value="Genomic_DNA"/>
</dbReference>
<accession>A0A8E2DS18</accession>
<evidence type="ECO:0000256" key="2">
    <source>
        <dbReference type="ARBA" id="ARBA00023015"/>
    </source>
</evidence>
<organism evidence="7 8">
    <name type="scientific">Obba rivulosa</name>
    <dbReference type="NCBI Taxonomy" id="1052685"/>
    <lineage>
        <taxon>Eukaryota</taxon>
        <taxon>Fungi</taxon>
        <taxon>Dikarya</taxon>
        <taxon>Basidiomycota</taxon>
        <taxon>Agaricomycotina</taxon>
        <taxon>Agaricomycetes</taxon>
        <taxon>Polyporales</taxon>
        <taxon>Gelatoporiaceae</taxon>
        <taxon>Obba</taxon>
    </lineage>
</organism>
<gene>
    <name evidence="7" type="ORF">OBBRIDRAFT_722120</name>
</gene>
<feature type="compositionally biased region" description="Polar residues" evidence="5">
    <location>
        <begin position="13"/>
        <end position="22"/>
    </location>
</feature>
<dbReference type="PANTHER" id="PTHR22970:SF14">
    <property type="entry name" value="AT-RICH INTERACTIVE DOMAIN-CONTAINING PROTEIN 2"/>
    <property type="match status" value="1"/>
</dbReference>
<dbReference type="InterPro" id="IPR052406">
    <property type="entry name" value="Chromatin_Remodeling_Comp"/>
</dbReference>
<feature type="region of interest" description="Disordered" evidence="5">
    <location>
        <begin position="572"/>
        <end position="597"/>
    </location>
</feature>
<dbReference type="InterPro" id="IPR003150">
    <property type="entry name" value="DNA-bd_RFX"/>
</dbReference>
<evidence type="ECO:0000259" key="6">
    <source>
        <dbReference type="PROSITE" id="PS51526"/>
    </source>
</evidence>
<feature type="region of interest" description="Disordered" evidence="5">
    <location>
        <begin position="1"/>
        <end position="24"/>
    </location>
</feature>
<keyword evidence="3" id="KW-0804">Transcription</keyword>
<sequence>MAATAVPHRAGSYTPQASQPRPNLTDDYERWYTEASPNNRMLLALRSGIDTEVAWALDRLCRLCNNEQFLLRAIPGLTDALFEWPDWYVNGGAEEYTRVAALFSLPPDLEQKQRYAFESLFILRNAALNQPNADELAGHPRTRNLVLTALHRVRPKTDSTTEFMLYIIELFQAVAPVLILPPPEAPALANPITPLQEILAESSNRSIIIACLATLELLMTNPLNQTHLRETAPALEVSLRMLPLLHDKVLLDAAVNYLYVHLAYPPMTKAFLLHPKMPATLKLLVSILLSEQVEETVTLEIGGPVHTTPLSAESTKDHQLTKEELERLTAMAEPERCFEWMKTMFVAKPDGELTQVDFWNLYKDAFTPYQDQQSLLVASEVIKNVTVVFSHAQAMVLPGPPQRFIVRGVDRRKDSTAAFKCLWDRSECPAEPFASPGELYEHVLGEHVNSAEGSEATCEWATCSHSAISKPLLRAHVLTHLPDSQQPPRDPSQSDVITLPSEGFPHPVPDPTTRPPPPPRSASISYKRPTVDPPSSSLTALLCIRALFRASFASSDAAPRVDEDHFGFPGIVEAQDDQEADLERSRGTDSEKEGERRGRKAFVGIRYLLEGVRIRNETLMGWITEMVDAGITGTTS</sequence>
<protein>
    <recommendedName>
        <fullName evidence="6">RFX-type winged-helix domain-containing protein</fullName>
    </recommendedName>
</protein>
<dbReference type="AlphaFoldDB" id="A0A8E2DS18"/>
<evidence type="ECO:0000256" key="4">
    <source>
        <dbReference type="ARBA" id="ARBA00023242"/>
    </source>
</evidence>
<name>A0A8E2DS18_9APHY</name>
<dbReference type="Gene3D" id="3.30.160.60">
    <property type="entry name" value="Classic Zinc Finger"/>
    <property type="match status" value="1"/>
</dbReference>
<feature type="region of interest" description="Disordered" evidence="5">
    <location>
        <begin position="481"/>
        <end position="534"/>
    </location>
</feature>
<keyword evidence="8" id="KW-1185">Reference proteome</keyword>
<feature type="compositionally biased region" description="Low complexity" evidence="5">
    <location>
        <begin position="482"/>
        <end position="495"/>
    </location>
</feature>
<feature type="domain" description="RFX-type winged-helix" evidence="6">
    <location>
        <begin position="337"/>
        <end position="413"/>
    </location>
</feature>
<evidence type="ECO:0000256" key="3">
    <source>
        <dbReference type="ARBA" id="ARBA00023163"/>
    </source>
</evidence>
<feature type="compositionally biased region" description="Pro residues" evidence="5">
    <location>
        <begin position="506"/>
        <end position="520"/>
    </location>
</feature>
<feature type="compositionally biased region" description="Basic and acidic residues" evidence="5">
    <location>
        <begin position="581"/>
        <end position="596"/>
    </location>
</feature>
<dbReference type="PANTHER" id="PTHR22970">
    <property type="entry name" value="AT-RICH INTERACTIVE DOMAIN-CONTAINING PROTEIN 2"/>
    <property type="match status" value="1"/>
</dbReference>
<evidence type="ECO:0000313" key="8">
    <source>
        <dbReference type="Proteomes" id="UP000250043"/>
    </source>
</evidence>
<dbReference type="GO" id="GO:0016586">
    <property type="term" value="C:RSC-type complex"/>
    <property type="evidence" value="ECO:0007669"/>
    <property type="project" value="TreeGrafter"/>
</dbReference>
<dbReference type="OrthoDB" id="338531at2759"/>
<proteinExistence type="predicted"/>
<keyword evidence="1" id="KW-0156">Chromatin regulator</keyword>
<dbReference type="Proteomes" id="UP000250043">
    <property type="component" value="Unassembled WGS sequence"/>
</dbReference>
<keyword evidence="4" id="KW-0539">Nucleus</keyword>
<evidence type="ECO:0000256" key="5">
    <source>
        <dbReference type="SAM" id="MobiDB-lite"/>
    </source>
</evidence>
<dbReference type="GO" id="GO:0006325">
    <property type="term" value="P:chromatin organization"/>
    <property type="evidence" value="ECO:0007669"/>
    <property type="project" value="UniProtKB-KW"/>
</dbReference>
<reference evidence="7 8" key="1">
    <citation type="submission" date="2016-07" db="EMBL/GenBank/DDBJ databases">
        <title>Draft genome of the white-rot fungus Obba rivulosa 3A-2.</title>
        <authorList>
            <consortium name="DOE Joint Genome Institute"/>
            <person name="Miettinen O."/>
            <person name="Riley R."/>
            <person name="Acob R."/>
            <person name="Barry K."/>
            <person name="Cullen D."/>
            <person name="De Vries R."/>
            <person name="Hainaut M."/>
            <person name="Hatakka A."/>
            <person name="Henrissat B."/>
            <person name="Hilden K."/>
            <person name="Kuo R."/>
            <person name="Labutti K."/>
            <person name="Lipzen A."/>
            <person name="Makela M.R."/>
            <person name="Sandor L."/>
            <person name="Spatafora J.W."/>
            <person name="Grigoriev I.V."/>
            <person name="Hibbett D.S."/>
        </authorList>
    </citation>
    <scope>NUCLEOTIDE SEQUENCE [LARGE SCALE GENOMIC DNA]</scope>
    <source>
        <strain evidence="7 8">3A-2</strain>
    </source>
</reference>
<evidence type="ECO:0000256" key="1">
    <source>
        <dbReference type="ARBA" id="ARBA00022853"/>
    </source>
</evidence>
<dbReference type="GO" id="GO:0003677">
    <property type="term" value="F:DNA binding"/>
    <property type="evidence" value="ECO:0007669"/>
    <property type="project" value="InterPro"/>
</dbReference>
<keyword evidence="2" id="KW-0805">Transcription regulation</keyword>
<evidence type="ECO:0000313" key="7">
    <source>
        <dbReference type="EMBL" id="OCH94683.1"/>
    </source>
</evidence>